<dbReference type="InterPro" id="IPR023214">
    <property type="entry name" value="HAD_sf"/>
</dbReference>
<dbReference type="GO" id="GO:0005634">
    <property type="term" value="C:nucleus"/>
    <property type="evidence" value="ECO:0007669"/>
    <property type="project" value="UniProtKB-ARBA"/>
</dbReference>
<dbReference type="EMBL" id="JAZDUA010000188">
    <property type="protein sequence ID" value="KAK7865047.1"/>
    <property type="molecule type" value="Genomic_DNA"/>
</dbReference>
<comment type="similarity">
    <text evidence="4">Belongs to the CTDSPL2 family.</text>
</comment>
<keyword evidence="2" id="KW-0904">Protein phosphatase</keyword>
<feature type="domain" description="FCP1 homology" evidence="5">
    <location>
        <begin position="76"/>
        <end position="235"/>
    </location>
</feature>
<keyword evidence="1" id="KW-0378">Hydrolase</keyword>
<dbReference type="InterPro" id="IPR050365">
    <property type="entry name" value="TIM50"/>
</dbReference>
<evidence type="ECO:0000256" key="4">
    <source>
        <dbReference type="ARBA" id="ARBA00038355"/>
    </source>
</evidence>
<dbReference type="Proteomes" id="UP001378592">
    <property type="component" value="Unassembled WGS sequence"/>
</dbReference>
<evidence type="ECO:0000313" key="7">
    <source>
        <dbReference type="Proteomes" id="UP001378592"/>
    </source>
</evidence>
<dbReference type="PANTHER" id="PTHR12210">
    <property type="entry name" value="DULLARD PROTEIN PHOSPHATASE"/>
    <property type="match status" value="1"/>
</dbReference>
<reference evidence="6 7" key="1">
    <citation type="submission" date="2024-03" db="EMBL/GenBank/DDBJ databases">
        <title>The genome assembly and annotation of the cricket Gryllus longicercus Weissman &amp; Gray.</title>
        <authorList>
            <person name="Szrajer S."/>
            <person name="Gray D."/>
            <person name="Ylla G."/>
        </authorList>
    </citation>
    <scope>NUCLEOTIDE SEQUENCE [LARGE SCALE GENOMIC DNA]</scope>
    <source>
        <strain evidence="6">DAG 2021-001</strain>
        <tissue evidence="6">Whole body minus gut</tissue>
    </source>
</reference>
<evidence type="ECO:0000256" key="2">
    <source>
        <dbReference type="ARBA" id="ARBA00022912"/>
    </source>
</evidence>
<comment type="function">
    <text evidence="3">Probable phosphatase.</text>
</comment>
<dbReference type="NCBIfam" id="TIGR02251">
    <property type="entry name" value="HIF-SF_euk"/>
    <property type="match status" value="1"/>
</dbReference>
<dbReference type="Gene3D" id="3.40.50.1000">
    <property type="entry name" value="HAD superfamily/HAD-like"/>
    <property type="match status" value="1"/>
</dbReference>
<keyword evidence="7" id="KW-1185">Reference proteome</keyword>
<dbReference type="SUPFAM" id="SSF56784">
    <property type="entry name" value="HAD-like"/>
    <property type="match status" value="1"/>
</dbReference>
<dbReference type="PROSITE" id="PS50969">
    <property type="entry name" value="FCP1"/>
    <property type="match status" value="1"/>
</dbReference>
<evidence type="ECO:0000256" key="3">
    <source>
        <dbReference type="ARBA" id="ARBA00037324"/>
    </source>
</evidence>
<accession>A0AAN9Z6Y4</accession>
<evidence type="ECO:0000313" key="6">
    <source>
        <dbReference type="EMBL" id="KAK7865047.1"/>
    </source>
</evidence>
<name>A0AAN9Z6Y4_9ORTH</name>
<dbReference type="SMART" id="SM00577">
    <property type="entry name" value="CPDc"/>
    <property type="match status" value="1"/>
</dbReference>
<comment type="caution">
    <text evidence="6">The sequence shown here is derived from an EMBL/GenBank/DDBJ whole genome shotgun (WGS) entry which is preliminary data.</text>
</comment>
<dbReference type="GO" id="GO:0004721">
    <property type="term" value="F:phosphoprotein phosphatase activity"/>
    <property type="evidence" value="ECO:0007669"/>
    <property type="project" value="UniProtKB-KW"/>
</dbReference>
<gene>
    <name evidence="6" type="ORF">R5R35_000058</name>
</gene>
<dbReference type="InterPro" id="IPR011948">
    <property type="entry name" value="Dullard_phosphatase"/>
</dbReference>
<dbReference type="FunFam" id="3.40.50.1000:FF:000015">
    <property type="entry name" value="CTD small phosphatase-like protein 2"/>
    <property type="match status" value="1"/>
</dbReference>
<protein>
    <recommendedName>
        <fullName evidence="5">FCP1 homology domain-containing protein</fullName>
    </recommendedName>
</protein>
<evidence type="ECO:0000256" key="1">
    <source>
        <dbReference type="ARBA" id="ARBA00022801"/>
    </source>
</evidence>
<dbReference type="Pfam" id="PF03031">
    <property type="entry name" value="NIF"/>
    <property type="match status" value="1"/>
</dbReference>
<dbReference type="AlphaFoldDB" id="A0AAN9Z6Y4"/>
<sequence length="258" mass="30231">MVNYKWACSSETRKQKITSKIGKRTQKPTCHDRSAVGAQLPSEVEENLKIFVFIKLLRKLYAETRYECRVLPLKTRSSLNFSLVLDLDETLVHASLQEVDNTSYCFPVLFNQRLHTLYVRTRPFVCEFLEQVSRLFEIILFTSSNRIYANKLIDLLDPEHRWFKFRLFREHCAYVDGVYIKDLSILGRDMSKTIIVDNSPLGFGFQLDNGIPIQSWYEDPGDNELLKLLPFLEELAHCSDVRPLIRNRFKLFKLLPSD</sequence>
<evidence type="ECO:0000259" key="5">
    <source>
        <dbReference type="PROSITE" id="PS50969"/>
    </source>
</evidence>
<dbReference type="InterPro" id="IPR036412">
    <property type="entry name" value="HAD-like_sf"/>
</dbReference>
<dbReference type="InterPro" id="IPR004274">
    <property type="entry name" value="FCP1_dom"/>
</dbReference>
<dbReference type="CDD" id="cd07521">
    <property type="entry name" value="HAD_FCP1-like"/>
    <property type="match status" value="1"/>
</dbReference>
<proteinExistence type="inferred from homology"/>
<organism evidence="6 7">
    <name type="scientific">Gryllus longicercus</name>
    <dbReference type="NCBI Taxonomy" id="2509291"/>
    <lineage>
        <taxon>Eukaryota</taxon>
        <taxon>Metazoa</taxon>
        <taxon>Ecdysozoa</taxon>
        <taxon>Arthropoda</taxon>
        <taxon>Hexapoda</taxon>
        <taxon>Insecta</taxon>
        <taxon>Pterygota</taxon>
        <taxon>Neoptera</taxon>
        <taxon>Polyneoptera</taxon>
        <taxon>Orthoptera</taxon>
        <taxon>Ensifera</taxon>
        <taxon>Gryllidea</taxon>
        <taxon>Grylloidea</taxon>
        <taxon>Gryllidae</taxon>
        <taxon>Gryllinae</taxon>
        <taxon>Gryllus</taxon>
    </lineage>
</organism>